<reference evidence="2 3" key="1">
    <citation type="submission" date="2015-05" db="EMBL/GenBank/DDBJ databases">
        <title>Whole genome sequence and identification of bacterial endophytes from Costus igneus.</title>
        <authorList>
            <person name="Lee Y.P."/>
            <person name="Gan H.M."/>
            <person name="Eng W."/>
            <person name="Wheatley M.S."/>
            <person name="Caraballo A."/>
            <person name="Polter S."/>
            <person name="Savka M.A."/>
            <person name="Hudson A.O."/>
        </authorList>
    </citation>
    <scope>NUCLEOTIDE SEQUENCE [LARGE SCALE GENOMIC DNA]</scope>
    <source>
        <strain evidence="2 3">RIT375</strain>
    </source>
</reference>
<protein>
    <recommendedName>
        <fullName evidence="4">Lipoprotein</fullName>
    </recommendedName>
</protein>
<feature type="coiled-coil region" evidence="1">
    <location>
        <begin position="23"/>
        <end position="73"/>
    </location>
</feature>
<dbReference type="Proteomes" id="UP000035904">
    <property type="component" value="Unassembled WGS sequence"/>
</dbReference>
<name>A0A0J1HXM7_BACAN</name>
<dbReference type="PROSITE" id="PS51257">
    <property type="entry name" value="PROKAR_LIPOPROTEIN"/>
    <property type="match status" value="1"/>
</dbReference>
<organism evidence="2 3">
    <name type="scientific">Bacillus anthracis</name>
    <name type="common">anthrax bacterium</name>
    <dbReference type="NCBI Taxonomy" id="1392"/>
    <lineage>
        <taxon>Bacteria</taxon>
        <taxon>Bacillati</taxon>
        <taxon>Bacillota</taxon>
        <taxon>Bacilli</taxon>
        <taxon>Bacillales</taxon>
        <taxon>Bacillaceae</taxon>
        <taxon>Bacillus</taxon>
        <taxon>Bacillus cereus group</taxon>
    </lineage>
</organism>
<accession>A0A0J1HXM7</accession>
<comment type="caution">
    <text evidence="2">The sequence shown here is derived from an EMBL/GenBank/DDBJ whole genome shotgun (WGS) entry which is preliminary data.</text>
</comment>
<keyword evidence="1" id="KW-0175">Coiled coil</keyword>
<evidence type="ECO:0008006" key="4">
    <source>
        <dbReference type="Google" id="ProtNLM"/>
    </source>
</evidence>
<evidence type="ECO:0000313" key="3">
    <source>
        <dbReference type="Proteomes" id="UP000035904"/>
    </source>
</evidence>
<evidence type="ECO:0000256" key="1">
    <source>
        <dbReference type="SAM" id="Coils"/>
    </source>
</evidence>
<dbReference type="RefSeq" id="WP_001995778.1">
    <property type="nucleotide sequence ID" value="NZ_JBCNIA010000063.1"/>
</dbReference>
<sequence>MKAKGLLITLISGIIMFSVGCSSDRLNSSAEQAKKEAQEEKKKNKDLTYEEQIKEWQKKYEKQAVDVDKVLKENPYKEVRKYGKLEFEVRESYENPQEFANFAAQTLYKFYRGEISPDAYLNFVYDYGSTFMKRNIGTGNIEDDVEVVKSLQKQIAPTARDYADYELSEVITSEEDPNIAYVYRKLYTVTGAEKYFQITLHKSKDNTWLLADEQASAPIKFK</sequence>
<proteinExistence type="predicted"/>
<gene>
    <name evidence="2" type="ORF">ABW01_13805</name>
</gene>
<dbReference type="AlphaFoldDB" id="A0A0J1HXM7"/>
<evidence type="ECO:0000313" key="2">
    <source>
        <dbReference type="EMBL" id="KLV18443.1"/>
    </source>
</evidence>
<dbReference type="EMBL" id="LDPG01000007">
    <property type="protein sequence ID" value="KLV18443.1"/>
    <property type="molecule type" value="Genomic_DNA"/>
</dbReference>
<dbReference type="PATRIC" id="fig|1392.242.peg.5801"/>